<organism evidence="2 3">
    <name type="scientific">Tanacetum coccineum</name>
    <dbReference type="NCBI Taxonomy" id="301880"/>
    <lineage>
        <taxon>Eukaryota</taxon>
        <taxon>Viridiplantae</taxon>
        <taxon>Streptophyta</taxon>
        <taxon>Embryophyta</taxon>
        <taxon>Tracheophyta</taxon>
        <taxon>Spermatophyta</taxon>
        <taxon>Magnoliopsida</taxon>
        <taxon>eudicotyledons</taxon>
        <taxon>Gunneridae</taxon>
        <taxon>Pentapetalae</taxon>
        <taxon>asterids</taxon>
        <taxon>campanulids</taxon>
        <taxon>Asterales</taxon>
        <taxon>Asteraceae</taxon>
        <taxon>Asteroideae</taxon>
        <taxon>Anthemideae</taxon>
        <taxon>Anthemidinae</taxon>
        <taxon>Tanacetum</taxon>
    </lineage>
</organism>
<feature type="compositionally biased region" description="Polar residues" evidence="1">
    <location>
        <begin position="65"/>
        <end position="81"/>
    </location>
</feature>
<feature type="region of interest" description="Disordered" evidence="1">
    <location>
        <begin position="1"/>
        <end position="91"/>
    </location>
</feature>
<keyword evidence="3" id="KW-1185">Reference proteome</keyword>
<evidence type="ECO:0000313" key="3">
    <source>
        <dbReference type="Proteomes" id="UP001151760"/>
    </source>
</evidence>
<gene>
    <name evidence="2" type="ORF">Tco_0729909</name>
</gene>
<reference evidence="2" key="1">
    <citation type="journal article" date="2022" name="Int. J. Mol. Sci.">
        <title>Draft Genome of Tanacetum Coccineum: Genomic Comparison of Closely Related Tanacetum-Family Plants.</title>
        <authorList>
            <person name="Yamashiro T."/>
            <person name="Shiraishi A."/>
            <person name="Nakayama K."/>
            <person name="Satake H."/>
        </authorList>
    </citation>
    <scope>NUCLEOTIDE SEQUENCE</scope>
</reference>
<accession>A0ABQ4YTD0</accession>
<reference evidence="2" key="2">
    <citation type="submission" date="2022-01" db="EMBL/GenBank/DDBJ databases">
        <authorList>
            <person name="Yamashiro T."/>
            <person name="Shiraishi A."/>
            <person name="Satake H."/>
            <person name="Nakayama K."/>
        </authorList>
    </citation>
    <scope>NUCLEOTIDE SEQUENCE</scope>
</reference>
<name>A0ABQ4YTD0_9ASTR</name>
<proteinExistence type="predicted"/>
<sequence length="91" mass="10708">MQSKHVQIQTDAGSDRSRQVHSTELHKYRDEREADRHTADSDNNDSDNRFRQTTVSDRHQYIRHTVTTDSTADRQTYSMQNEAKPDNTKQM</sequence>
<dbReference type="EMBL" id="BQNB010010641">
    <property type="protein sequence ID" value="GJS80028.1"/>
    <property type="molecule type" value="Genomic_DNA"/>
</dbReference>
<feature type="compositionally biased region" description="Polar residues" evidence="1">
    <location>
        <begin position="1"/>
        <end position="12"/>
    </location>
</feature>
<feature type="compositionally biased region" description="Basic and acidic residues" evidence="1">
    <location>
        <begin position="13"/>
        <end position="60"/>
    </location>
</feature>
<evidence type="ECO:0000313" key="2">
    <source>
        <dbReference type="EMBL" id="GJS80028.1"/>
    </source>
</evidence>
<evidence type="ECO:0000256" key="1">
    <source>
        <dbReference type="SAM" id="MobiDB-lite"/>
    </source>
</evidence>
<comment type="caution">
    <text evidence="2">The sequence shown here is derived from an EMBL/GenBank/DDBJ whole genome shotgun (WGS) entry which is preliminary data.</text>
</comment>
<dbReference type="Proteomes" id="UP001151760">
    <property type="component" value="Unassembled WGS sequence"/>
</dbReference>
<protein>
    <submittedName>
        <fullName evidence="2">Uncharacterized protein</fullName>
    </submittedName>
</protein>